<proteinExistence type="predicted"/>
<name>A0A183J994_9BILA</name>
<organism evidence="1">
    <name type="scientific">Soboliphyme baturini</name>
    <dbReference type="NCBI Taxonomy" id="241478"/>
    <lineage>
        <taxon>Eukaryota</taxon>
        <taxon>Metazoa</taxon>
        <taxon>Ecdysozoa</taxon>
        <taxon>Nematoda</taxon>
        <taxon>Enoplea</taxon>
        <taxon>Dorylaimia</taxon>
        <taxon>Dioctophymatida</taxon>
        <taxon>Dioctophymatoidea</taxon>
        <taxon>Soboliphymatidae</taxon>
        <taxon>Soboliphyme</taxon>
    </lineage>
</organism>
<reference evidence="1" key="1">
    <citation type="submission" date="2016-06" db="UniProtKB">
        <authorList>
            <consortium name="WormBaseParasite"/>
        </authorList>
    </citation>
    <scope>IDENTIFICATION</scope>
</reference>
<dbReference type="WBParaSite" id="SBAD_0001285001-mRNA-1">
    <property type="protein sequence ID" value="SBAD_0001285001-mRNA-1"/>
    <property type="gene ID" value="SBAD_0001285001"/>
</dbReference>
<sequence length="124" mass="13763">LSLFRLAFTDLLYDNIHCFCLRFGDCFAELKADVSDVIFNELAFFRVLENLEHERADAVSATTDADVPTTVHIGAFSDRTDEALTEAANLKSGRRQATIESSSSTTTAVLKETYADDIVCFISR</sequence>
<dbReference type="AlphaFoldDB" id="A0A183J994"/>
<protein>
    <submittedName>
        <fullName evidence="1">Myosin motor domain-containing protein</fullName>
    </submittedName>
</protein>
<evidence type="ECO:0000313" key="1">
    <source>
        <dbReference type="WBParaSite" id="SBAD_0001285001-mRNA-1"/>
    </source>
</evidence>
<accession>A0A183J994</accession>